<evidence type="ECO:0000256" key="1">
    <source>
        <dbReference type="SAM" id="MobiDB-lite"/>
    </source>
</evidence>
<evidence type="ECO:0000313" key="4">
    <source>
        <dbReference type="EMBL" id="PZD56703.1"/>
    </source>
</evidence>
<name>A0A2W1I4R4_STRSL</name>
<feature type="region of interest" description="Disordered" evidence="1">
    <location>
        <begin position="130"/>
        <end position="165"/>
    </location>
</feature>
<sequence length="253" mass="28890">MAEFSNEEYLRALADNGDREAAKEYEQALDNRIFQLQISLAQTSDPQGRREVQKLLEQEEKKKRDYFQEKEEKAVSEFRRRKNETTKGRKVSSFDKLKDPKNIRWVIGVVAVLAVVIPVVTLMWYSNNQKESETNPWKNGQLAKSKEAAAASSDNQSSQVDTSSLSDQQLEDWVVSTYAKEQGSTGENYKNLGWNVYSWTDDDDNLVYAQLYDAYGNDVLLFRVDKKGQLEAYGGIDGSSDSWDVVSKTYTTD</sequence>
<keyword evidence="2" id="KW-0812">Transmembrane</keyword>
<evidence type="ECO:0000313" key="5">
    <source>
        <dbReference type="Proteomes" id="UP000248776"/>
    </source>
</evidence>
<keyword evidence="2" id="KW-1133">Transmembrane helix</keyword>
<feature type="transmembrane region" description="Helical" evidence="2">
    <location>
        <begin position="105"/>
        <end position="125"/>
    </location>
</feature>
<accession>A0A2W1I4R4</accession>
<dbReference type="EMBL" id="JAQMJT010000001">
    <property type="protein sequence ID" value="MDB8612849.1"/>
    <property type="molecule type" value="Genomic_DNA"/>
</dbReference>
<dbReference type="Proteomes" id="UP000248776">
    <property type="component" value="Unassembled WGS sequence"/>
</dbReference>
<protein>
    <submittedName>
        <fullName evidence="4">Uncharacterized protein</fullName>
    </submittedName>
</protein>
<organism evidence="4 5">
    <name type="scientific">Streptococcus salivarius</name>
    <dbReference type="NCBI Taxonomy" id="1304"/>
    <lineage>
        <taxon>Bacteria</taxon>
        <taxon>Bacillati</taxon>
        <taxon>Bacillota</taxon>
        <taxon>Bacilli</taxon>
        <taxon>Lactobacillales</taxon>
        <taxon>Streptococcaceae</taxon>
        <taxon>Streptococcus</taxon>
    </lineage>
</organism>
<dbReference type="Proteomes" id="UP001210204">
    <property type="component" value="Unassembled WGS sequence"/>
</dbReference>
<gene>
    <name evidence="4" type="ORF">CKU37_03475</name>
    <name evidence="3" type="ORF">PNU26_00310</name>
</gene>
<dbReference type="AlphaFoldDB" id="A0A2W1I4R4"/>
<feature type="compositionally biased region" description="Low complexity" evidence="1">
    <location>
        <begin position="148"/>
        <end position="159"/>
    </location>
</feature>
<reference evidence="3" key="2">
    <citation type="submission" date="2023-01" db="EMBL/GenBank/DDBJ databases">
        <title>Human gut microbiome strain richness.</title>
        <authorList>
            <person name="Chen-Liaw A."/>
        </authorList>
    </citation>
    <scope>NUCLEOTIDE SEQUENCE</scope>
    <source>
        <strain evidence="3">1001095st1_G4_1001095IJ_161003</strain>
    </source>
</reference>
<keyword evidence="2" id="KW-0472">Membrane</keyword>
<comment type="caution">
    <text evidence="4">The sequence shown here is derived from an EMBL/GenBank/DDBJ whole genome shotgun (WGS) entry which is preliminary data.</text>
</comment>
<proteinExistence type="predicted"/>
<dbReference type="EMBL" id="NSIW01000005">
    <property type="protein sequence ID" value="PZD56703.1"/>
    <property type="molecule type" value="Genomic_DNA"/>
</dbReference>
<reference evidence="4 5" key="1">
    <citation type="submission" date="2017-08" db="EMBL/GenBank/DDBJ databases">
        <title>Streptococcus salivarius strain HS0302 Genome.</title>
        <authorList>
            <person name="Smith J."/>
            <person name="Deng P."/>
            <person name="Geng M."/>
        </authorList>
    </citation>
    <scope>NUCLEOTIDE SEQUENCE [LARGE SCALE GENOMIC DNA]</scope>
    <source>
        <strain evidence="4 5">HS0302</strain>
    </source>
</reference>
<evidence type="ECO:0000256" key="2">
    <source>
        <dbReference type="SAM" id="Phobius"/>
    </source>
</evidence>
<dbReference type="KEGG" id="ssah:HSISS4_00770"/>
<dbReference type="RefSeq" id="WP_002890759.1">
    <property type="nucleotide sequence ID" value="NZ_CAJHJO010000003.1"/>
</dbReference>
<evidence type="ECO:0000313" key="3">
    <source>
        <dbReference type="EMBL" id="MDB8612849.1"/>
    </source>
</evidence>